<gene>
    <name evidence="2" type="ORF">GALMADRAFT_1068519</name>
</gene>
<sequence length="60" mass="6589">MRPFFLSILWSPILLVLGATLRPLLYSRVPAGTIKPAGWALDQARVQANGLAGHLRDFDS</sequence>
<dbReference type="STRING" id="685588.A0A067S9M7"/>
<evidence type="ECO:0000256" key="1">
    <source>
        <dbReference type="SAM" id="SignalP"/>
    </source>
</evidence>
<accession>A0A067S9M7</accession>
<keyword evidence="3" id="KW-1185">Reference proteome</keyword>
<keyword evidence="1" id="KW-0732">Signal</keyword>
<dbReference type="EMBL" id="KL142413">
    <property type="protein sequence ID" value="KDR67605.1"/>
    <property type="molecule type" value="Genomic_DNA"/>
</dbReference>
<proteinExistence type="predicted"/>
<evidence type="ECO:0000313" key="3">
    <source>
        <dbReference type="Proteomes" id="UP000027222"/>
    </source>
</evidence>
<evidence type="ECO:0000313" key="2">
    <source>
        <dbReference type="EMBL" id="KDR67605.1"/>
    </source>
</evidence>
<organism evidence="2 3">
    <name type="scientific">Galerina marginata (strain CBS 339.88)</name>
    <dbReference type="NCBI Taxonomy" id="685588"/>
    <lineage>
        <taxon>Eukaryota</taxon>
        <taxon>Fungi</taxon>
        <taxon>Dikarya</taxon>
        <taxon>Basidiomycota</taxon>
        <taxon>Agaricomycotina</taxon>
        <taxon>Agaricomycetes</taxon>
        <taxon>Agaricomycetidae</taxon>
        <taxon>Agaricales</taxon>
        <taxon>Agaricineae</taxon>
        <taxon>Strophariaceae</taxon>
        <taxon>Galerina</taxon>
    </lineage>
</organism>
<dbReference type="AlphaFoldDB" id="A0A067S9M7"/>
<name>A0A067S9M7_GALM3</name>
<dbReference type="Proteomes" id="UP000027222">
    <property type="component" value="Unassembled WGS sequence"/>
</dbReference>
<reference evidence="3" key="1">
    <citation type="journal article" date="2014" name="Proc. Natl. Acad. Sci. U.S.A.">
        <title>Extensive sampling of basidiomycete genomes demonstrates inadequacy of the white-rot/brown-rot paradigm for wood decay fungi.</title>
        <authorList>
            <person name="Riley R."/>
            <person name="Salamov A.A."/>
            <person name="Brown D.W."/>
            <person name="Nagy L.G."/>
            <person name="Floudas D."/>
            <person name="Held B.W."/>
            <person name="Levasseur A."/>
            <person name="Lombard V."/>
            <person name="Morin E."/>
            <person name="Otillar R."/>
            <person name="Lindquist E.A."/>
            <person name="Sun H."/>
            <person name="LaButti K.M."/>
            <person name="Schmutz J."/>
            <person name="Jabbour D."/>
            <person name="Luo H."/>
            <person name="Baker S.E."/>
            <person name="Pisabarro A.G."/>
            <person name="Walton J.D."/>
            <person name="Blanchette R.A."/>
            <person name="Henrissat B."/>
            <person name="Martin F."/>
            <person name="Cullen D."/>
            <person name="Hibbett D.S."/>
            <person name="Grigoriev I.V."/>
        </authorList>
    </citation>
    <scope>NUCLEOTIDE SEQUENCE [LARGE SCALE GENOMIC DNA]</scope>
    <source>
        <strain evidence="3">CBS 339.88</strain>
    </source>
</reference>
<dbReference type="HOGENOM" id="CLU_2941902_0_0_1"/>
<feature type="chain" id="PRO_5001645569" evidence="1">
    <location>
        <begin position="19"/>
        <end position="60"/>
    </location>
</feature>
<protein>
    <submittedName>
        <fullName evidence="2">Uncharacterized protein</fullName>
    </submittedName>
</protein>
<feature type="signal peptide" evidence="1">
    <location>
        <begin position="1"/>
        <end position="18"/>
    </location>
</feature>